<dbReference type="GO" id="GO:0003700">
    <property type="term" value="F:DNA-binding transcription factor activity"/>
    <property type="evidence" value="ECO:0007669"/>
    <property type="project" value="InterPro"/>
</dbReference>
<dbReference type="Gene3D" id="1.20.120.1810">
    <property type="match status" value="1"/>
</dbReference>
<name>A0A1G9CDS4_9ACTN</name>
<keyword evidence="3" id="KW-1185">Reference proteome</keyword>
<evidence type="ECO:0000313" key="2">
    <source>
        <dbReference type="EMBL" id="SDK49799.1"/>
    </source>
</evidence>
<dbReference type="STRING" id="380244.SAMN05216298_0282"/>
<dbReference type="Proteomes" id="UP000198662">
    <property type="component" value="Unassembled WGS sequence"/>
</dbReference>
<reference evidence="3" key="1">
    <citation type="submission" date="2016-10" db="EMBL/GenBank/DDBJ databases">
        <authorList>
            <person name="Varghese N."/>
            <person name="Submissions S."/>
        </authorList>
    </citation>
    <scope>NUCLEOTIDE SEQUENCE [LARGE SCALE GENOMIC DNA]</scope>
    <source>
        <strain evidence="3">CGMCC 4.3147</strain>
    </source>
</reference>
<dbReference type="EMBL" id="FNGF01000001">
    <property type="protein sequence ID" value="SDK49799.1"/>
    <property type="molecule type" value="Genomic_DNA"/>
</dbReference>
<dbReference type="RefSeq" id="WP_091041526.1">
    <property type="nucleotide sequence ID" value="NZ_FNGF01000001.1"/>
</dbReference>
<dbReference type="InterPro" id="IPR013325">
    <property type="entry name" value="RNA_pol_sigma_r2"/>
</dbReference>
<gene>
    <name evidence="2" type="ORF">SAMN05216298_0282</name>
</gene>
<feature type="domain" description="RNA polymerase sigma-70 region 2" evidence="1">
    <location>
        <begin position="47"/>
        <end position="105"/>
    </location>
</feature>
<accession>A0A1G9CDS4</accession>
<dbReference type="InterPro" id="IPR007627">
    <property type="entry name" value="RNA_pol_sigma70_r2"/>
</dbReference>
<sequence length="110" mass="12036">MLVQHLPVPSTPTRADEFTPLLAQLQGLADGDPRAGLVREEVVIAAVPLLHHIAYRFTGRGLPQDQLLEIAAAALNAAVDRFTQARSGDFLAYAVPRIADELRRRCHTES</sequence>
<protein>
    <submittedName>
        <fullName evidence="2">RNA polymerase sigma-B factor</fullName>
    </submittedName>
</protein>
<evidence type="ECO:0000259" key="1">
    <source>
        <dbReference type="Pfam" id="PF04542"/>
    </source>
</evidence>
<dbReference type="Pfam" id="PF04542">
    <property type="entry name" value="Sigma70_r2"/>
    <property type="match status" value="1"/>
</dbReference>
<proteinExistence type="predicted"/>
<organism evidence="2 3">
    <name type="scientific">Glycomyces sambucus</name>
    <dbReference type="NCBI Taxonomy" id="380244"/>
    <lineage>
        <taxon>Bacteria</taxon>
        <taxon>Bacillati</taxon>
        <taxon>Actinomycetota</taxon>
        <taxon>Actinomycetes</taxon>
        <taxon>Glycomycetales</taxon>
        <taxon>Glycomycetaceae</taxon>
        <taxon>Glycomyces</taxon>
    </lineage>
</organism>
<dbReference type="AlphaFoldDB" id="A0A1G9CDS4"/>
<dbReference type="OrthoDB" id="9804285at2"/>
<dbReference type="GO" id="GO:0006352">
    <property type="term" value="P:DNA-templated transcription initiation"/>
    <property type="evidence" value="ECO:0007669"/>
    <property type="project" value="InterPro"/>
</dbReference>
<dbReference type="SUPFAM" id="SSF88946">
    <property type="entry name" value="Sigma2 domain of RNA polymerase sigma factors"/>
    <property type="match status" value="1"/>
</dbReference>
<evidence type="ECO:0000313" key="3">
    <source>
        <dbReference type="Proteomes" id="UP000198662"/>
    </source>
</evidence>